<dbReference type="AlphaFoldDB" id="A0AAE3JJV2"/>
<dbReference type="Pfam" id="PF01553">
    <property type="entry name" value="Acyltransferase"/>
    <property type="match status" value="1"/>
</dbReference>
<sequence>MNPDSLAIRYKHLFPELKRLSRAENVITEHNVLQPANMGIRTFMDAMCEENMLPNSEFRNMQHAETFLEGIKAGKRGIILMEHYSNFDLPGIMYLLSREGGIGKELADRIIAIAGMKLNEENPFVSAFAEAYSRIIIYPSRSLASITDPEKYKTEEQRSRVINMASMRALDRVRKDGNAVLVFPSGTRYRPGKPETKKGVREIDSYIRLSDIMMLVSINGNCLRFSEDPADMLGDVVCKDRIIMTASPVYDCNQFREEARTWKGAEIEDKKQLVVDYVMHRLETMHDENEAGRLS</sequence>
<evidence type="ECO:0000313" key="3">
    <source>
        <dbReference type="Proteomes" id="UP001198163"/>
    </source>
</evidence>
<dbReference type="RefSeq" id="WP_230757709.1">
    <property type="nucleotide sequence ID" value="NZ_JAINWA010000003.1"/>
</dbReference>
<name>A0AAE3JJV2_9SPIR</name>
<evidence type="ECO:0000313" key="2">
    <source>
        <dbReference type="EMBL" id="MCD1655826.1"/>
    </source>
</evidence>
<accession>A0AAE3JJV2</accession>
<reference evidence="2" key="1">
    <citation type="submission" date="2021-08" db="EMBL/GenBank/DDBJ databases">
        <title>Comparative analyses of Brucepasteria parasyntrophica and Teretinema zuelzerae.</title>
        <authorList>
            <person name="Song Y."/>
            <person name="Brune A."/>
        </authorList>
    </citation>
    <scope>NUCLEOTIDE SEQUENCE</scope>
    <source>
        <strain evidence="2">DSM 1903</strain>
    </source>
</reference>
<dbReference type="Proteomes" id="UP001198163">
    <property type="component" value="Unassembled WGS sequence"/>
</dbReference>
<organism evidence="2 3">
    <name type="scientific">Teretinema zuelzerae</name>
    <dbReference type="NCBI Taxonomy" id="156"/>
    <lineage>
        <taxon>Bacteria</taxon>
        <taxon>Pseudomonadati</taxon>
        <taxon>Spirochaetota</taxon>
        <taxon>Spirochaetia</taxon>
        <taxon>Spirochaetales</taxon>
        <taxon>Treponemataceae</taxon>
        <taxon>Teretinema</taxon>
    </lineage>
</organism>
<feature type="domain" description="Phospholipid/glycerol acyltransferase" evidence="1">
    <location>
        <begin position="77"/>
        <end position="221"/>
    </location>
</feature>
<keyword evidence="2" id="KW-0012">Acyltransferase</keyword>
<protein>
    <submittedName>
        <fullName evidence="2">1-acyl-sn-glycerol-3-phosphate acyltransferase</fullName>
    </submittedName>
</protein>
<comment type="caution">
    <text evidence="2">The sequence shown here is derived from an EMBL/GenBank/DDBJ whole genome shotgun (WGS) entry which is preliminary data.</text>
</comment>
<dbReference type="EMBL" id="JAINWA010000003">
    <property type="protein sequence ID" value="MCD1655826.1"/>
    <property type="molecule type" value="Genomic_DNA"/>
</dbReference>
<dbReference type="GO" id="GO:0016746">
    <property type="term" value="F:acyltransferase activity"/>
    <property type="evidence" value="ECO:0007669"/>
    <property type="project" value="UniProtKB-KW"/>
</dbReference>
<proteinExistence type="predicted"/>
<dbReference type="SMART" id="SM00563">
    <property type="entry name" value="PlsC"/>
    <property type="match status" value="1"/>
</dbReference>
<dbReference type="InterPro" id="IPR002123">
    <property type="entry name" value="Plipid/glycerol_acylTrfase"/>
</dbReference>
<keyword evidence="3" id="KW-1185">Reference proteome</keyword>
<gene>
    <name evidence="2" type="ORF">K7J14_14100</name>
</gene>
<evidence type="ECO:0000259" key="1">
    <source>
        <dbReference type="SMART" id="SM00563"/>
    </source>
</evidence>
<keyword evidence="2" id="KW-0808">Transferase</keyword>
<dbReference type="Gene3D" id="3.40.1130.10">
    <property type="entry name" value="Glycerol-3-phosphate (1)-acyltransferase"/>
    <property type="match status" value="1"/>
</dbReference>
<dbReference type="SUPFAM" id="SSF69593">
    <property type="entry name" value="Glycerol-3-phosphate (1)-acyltransferase"/>
    <property type="match status" value="1"/>
</dbReference>